<keyword evidence="5" id="KW-1185">Reference proteome</keyword>
<dbReference type="Proteomes" id="UP001147700">
    <property type="component" value="Unassembled WGS sequence"/>
</dbReference>
<sequence length="872" mass="91624">MRFLPNLLILTLTTLVLAPLARAAPPPLTADFTYAPAAPAPGEPVTFTSTSLAPGGDPIATDWDLDNDGEFDDGRKPAATRAFDAGTHTVRLQARISGPTPRTAVATKTFTVAAPTSSPTPTPSPQPTPALANPTPTPAPPLPSKPIGCVETVQHGAFLATGECLLPRKAPGWIDDGGEYWRSTRPVRVNGVTITPARGEDVLVNVPKSGKISAGTLDGTATFTKAGETITVDSGRISWKVVNGRFEGIQPPADSKLGGLPIVSLTESPQLIAGGTRFAFMVRMPQQFGAPTSDKPVRVTAGGIRPLAAADEGFHFEVENAVLGPIQLHKLVLDYDGQGSWEIKADATLPPPVDARVRGSAGIRHGDFDYADGEMTFNGQGFNIIGPVFLKRIKFRVEITPQESECVPNIGVKPSPSTGLPGLDHSFPGMPEPPATIDYGVPTFALCGEVGLVAGPTVLGTSALSLDAGLGIALYDDLPMRFRAFGEIDIVGIRWAEAELEMHGNGYIKAGGSVKWPWPGVAMIHGRLGLEMRGTQFNASGSVEACLLDWCAAKARAVVSNAGVGVCLSIDLGVTTWNPGLGYRWGDSPTIYLSGCELGPYKTRVTAARASRAPQSVTLPSGLPGAAIAITGADAPPTVTLIGPKGERFTTPAGTGVTQRNPFFVIKDPASRSTQILVGKPSAGEWRVVPEPGSSAITEIRSAQGRRAPKVTAKVERRGGRRVLSYRVDGDAKVTFAERGATAGAILGKAKGRRGTIAFDPADGRGERRHIVAVVEQDGLPSTQAAIATYQAPAAKKPGRVHAVKTARHGGRVRVSWRKDAAPAHIVTLELSDGRRLVRRVDGRSALTVKLPRGLRAKATVRAVARNGMVGR</sequence>
<organism evidence="4 5">
    <name type="scientific">Solirubrobacter deserti</name>
    <dbReference type="NCBI Taxonomy" id="2282478"/>
    <lineage>
        <taxon>Bacteria</taxon>
        <taxon>Bacillati</taxon>
        <taxon>Actinomycetota</taxon>
        <taxon>Thermoleophilia</taxon>
        <taxon>Solirubrobacterales</taxon>
        <taxon>Solirubrobacteraceae</taxon>
        <taxon>Solirubrobacter</taxon>
    </lineage>
</organism>
<feature type="signal peptide" evidence="2">
    <location>
        <begin position="1"/>
        <end position="23"/>
    </location>
</feature>
<dbReference type="RefSeq" id="WP_202956127.1">
    <property type="nucleotide sequence ID" value="NZ_JAPCID010000007.1"/>
</dbReference>
<name>A0ABT4REJ2_9ACTN</name>
<accession>A0ABT4REJ2</accession>
<dbReference type="SMART" id="SM00089">
    <property type="entry name" value="PKD"/>
    <property type="match status" value="1"/>
</dbReference>
<evidence type="ECO:0000256" key="2">
    <source>
        <dbReference type="SAM" id="SignalP"/>
    </source>
</evidence>
<dbReference type="SUPFAM" id="SSF49299">
    <property type="entry name" value="PKD domain"/>
    <property type="match status" value="1"/>
</dbReference>
<dbReference type="InterPro" id="IPR035986">
    <property type="entry name" value="PKD_dom_sf"/>
</dbReference>
<dbReference type="InterPro" id="IPR013783">
    <property type="entry name" value="Ig-like_fold"/>
</dbReference>
<dbReference type="Gene3D" id="2.60.40.10">
    <property type="entry name" value="Immunoglobulins"/>
    <property type="match status" value="1"/>
</dbReference>
<proteinExistence type="predicted"/>
<feature type="compositionally biased region" description="Pro residues" evidence="1">
    <location>
        <begin position="118"/>
        <end position="128"/>
    </location>
</feature>
<feature type="domain" description="PKD/Chitinase" evidence="3">
    <location>
        <begin position="29"/>
        <end position="115"/>
    </location>
</feature>
<dbReference type="InterPro" id="IPR022409">
    <property type="entry name" value="PKD/Chitinase_dom"/>
</dbReference>
<feature type="chain" id="PRO_5046271509" evidence="2">
    <location>
        <begin position="24"/>
        <end position="872"/>
    </location>
</feature>
<evidence type="ECO:0000313" key="5">
    <source>
        <dbReference type="Proteomes" id="UP001147700"/>
    </source>
</evidence>
<keyword evidence="2" id="KW-0732">Signal</keyword>
<feature type="region of interest" description="Disordered" evidence="1">
    <location>
        <begin position="111"/>
        <end position="147"/>
    </location>
</feature>
<reference evidence="4" key="1">
    <citation type="submission" date="2022-10" db="EMBL/GenBank/DDBJ databases">
        <title>The WGS of Solirubrobacter sp. CPCC 204708.</title>
        <authorList>
            <person name="Jiang Z."/>
        </authorList>
    </citation>
    <scope>NUCLEOTIDE SEQUENCE</scope>
    <source>
        <strain evidence="4">CPCC 204708</strain>
    </source>
</reference>
<evidence type="ECO:0000256" key="1">
    <source>
        <dbReference type="SAM" id="MobiDB-lite"/>
    </source>
</evidence>
<protein>
    <submittedName>
        <fullName evidence="4">PKD domain-containing protein</fullName>
    </submittedName>
</protein>
<evidence type="ECO:0000313" key="4">
    <source>
        <dbReference type="EMBL" id="MDA0136962.1"/>
    </source>
</evidence>
<gene>
    <name evidence="4" type="ORF">OJ962_05585</name>
</gene>
<evidence type="ECO:0000259" key="3">
    <source>
        <dbReference type="SMART" id="SM00089"/>
    </source>
</evidence>
<feature type="compositionally biased region" description="Pro residues" evidence="1">
    <location>
        <begin position="135"/>
        <end position="144"/>
    </location>
</feature>
<comment type="caution">
    <text evidence="4">The sequence shown here is derived from an EMBL/GenBank/DDBJ whole genome shotgun (WGS) entry which is preliminary data.</text>
</comment>
<dbReference type="EMBL" id="JAPCID010000007">
    <property type="protein sequence ID" value="MDA0136962.1"/>
    <property type="molecule type" value="Genomic_DNA"/>
</dbReference>